<dbReference type="PANTHER" id="PTHR31008:SF15">
    <property type="entry name" value="GPI-ANCHORED ADHESIN-LIKE PROTEIN"/>
    <property type="match status" value="1"/>
</dbReference>
<feature type="compositionally biased region" description="Polar residues" evidence="1">
    <location>
        <begin position="128"/>
        <end position="145"/>
    </location>
</feature>
<feature type="region of interest" description="Disordered" evidence="1">
    <location>
        <begin position="109"/>
        <end position="180"/>
    </location>
</feature>
<sequence>MNLPSSYVHHQATSELQMKANELEMLFAQHKLRVTYTSIEQVDVKSLKRIAEYGGLVNSRGLLYDRYMEKRDAKLREESGVSKAQKEAKMRAMHESLERSRAEMKARFAGSSATNVCPPESKLRSFRRSSTTMKEQQHMVESSQSENDEDLSEIRKQTQFGRSTPERVSRDGSSRGSNMKKLITNKSMSPSIPRILPAPVPRPFVKSSNAGSSRLQTQVEAAIVLPISNYPDYRKESTKLSFGSSKTMNRSLTRNYARSRSTSEGLHLVKEDTAKRPQSMRSSSVNPIDYKESSPLKIPKINDSKPFLKKGNGIGPGVGAGIAKIKASIATENLYYEEETSEPTHKIEDLVDIVKLEGEAEAETTGCEETMQYANFIPESHNESSRLSQESNKSVNPGLEVNTDSLSRKWVSDQTAVIVANASQHHFQKDVPKGFKRLLMFGRRTRVSGIQVDLTSTTNSEGSDDVEDGCIGNHPSENLWKSKIQVQAIGSYIPSPPANYTPKEANLSGSSLKAPRSFFALSSFRIRGNESKAK</sequence>
<feature type="compositionally biased region" description="Basic and acidic residues" evidence="1">
    <location>
        <begin position="164"/>
        <end position="173"/>
    </location>
</feature>
<dbReference type="Proteomes" id="UP000541444">
    <property type="component" value="Unassembled WGS sequence"/>
</dbReference>
<dbReference type="OrthoDB" id="767933at2759"/>
<evidence type="ECO:0000313" key="3">
    <source>
        <dbReference type="Proteomes" id="UP000541444"/>
    </source>
</evidence>
<evidence type="ECO:0000313" key="2">
    <source>
        <dbReference type="EMBL" id="KAF6174300.1"/>
    </source>
</evidence>
<evidence type="ECO:0000256" key="1">
    <source>
        <dbReference type="SAM" id="MobiDB-lite"/>
    </source>
</evidence>
<gene>
    <name evidence="2" type="ORF">GIB67_040793</name>
</gene>
<name>A0A7J7P4N9_9MAGN</name>
<dbReference type="EMBL" id="JACGCM010000276">
    <property type="protein sequence ID" value="KAF6174300.1"/>
    <property type="molecule type" value="Genomic_DNA"/>
</dbReference>
<keyword evidence="3" id="KW-1185">Reference proteome</keyword>
<reference evidence="2 3" key="1">
    <citation type="journal article" date="2020" name="IScience">
        <title>Genome Sequencing of the Endangered Kingdonia uniflora (Circaeasteraceae, Ranunculales) Reveals Potential Mechanisms of Evolutionary Specialization.</title>
        <authorList>
            <person name="Sun Y."/>
            <person name="Deng T."/>
            <person name="Zhang A."/>
            <person name="Moore M.J."/>
            <person name="Landis J.B."/>
            <person name="Lin N."/>
            <person name="Zhang H."/>
            <person name="Zhang X."/>
            <person name="Huang J."/>
            <person name="Zhang X."/>
            <person name="Sun H."/>
            <person name="Wang H."/>
        </authorList>
    </citation>
    <scope>NUCLEOTIDE SEQUENCE [LARGE SCALE GENOMIC DNA]</scope>
    <source>
        <strain evidence="2">TB1705</strain>
        <tissue evidence="2">Leaf</tissue>
    </source>
</reference>
<accession>A0A7J7P4N9</accession>
<dbReference type="PANTHER" id="PTHR31008">
    <property type="entry name" value="COP1-INTERACTING PROTEIN-RELATED"/>
    <property type="match status" value="1"/>
</dbReference>
<proteinExistence type="predicted"/>
<dbReference type="AlphaFoldDB" id="A0A7J7P4N9"/>
<comment type="caution">
    <text evidence="2">The sequence shown here is derived from an EMBL/GenBank/DDBJ whole genome shotgun (WGS) entry which is preliminary data.</text>
</comment>
<protein>
    <submittedName>
        <fullName evidence="2">Uncharacterized protein</fullName>
    </submittedName>
</protein>
<feature type="region of interest" description="Disordered" evidence="1">
    <location>
        <begin position="256"/>
        <end position="293"/>
    </location>
</feature>
<organism evidence="2 3">
    <name type="scientific">Kingdonia uniflora</name>
    <dbReference type="NCBI Taxonomy" id="39325"/>
    <lineage>
        <taxon>Eukaryota</taxon>
        <taxon>Viridiplantae</taxon>
        <taxon>Streptophyta</taxon>
        <taxon>Embryophyta</taxon>
        <taxon>Tracheophyta</taxon>
        <taxon>Spermatophyta</taxon>
        <taxon>Magnoliopsida</taxon>
        <taxon>Ranunculales</taxon>
        <taxon>Circaeasteraceae</taxon>
        <taxon>Kingdonia</taxon>
    </lineage>
</organism>